<organism evidence="2 3">
    <name type="scientific">Eumeta variegata</name>
    <name type="common">Bagworm moth</name>
    <name type="synonym">Eumeta japonica</name>
    <dbReference type="NCBI Taxonomy" id="151549"/>
    <lineage>
        <taxon>Eukaryota</taxon>
        <taxon>Metazoa</taxon>
        <taxon>Ecdysozoa</taxon>
        <taxon>Arthropoda</taxon>
        <taxon>Hexapoda</taxon>
        <taxon>Insecta</taxon>
        <taxon>Pterygota</taxon>
        <taxon>Neoptera</taxon>
        <taxon>Endopterygota</taxon>
        <taxon>Lepidoptera</taxon>
        <taxon>Glossata</taxon>
        <taxon>Ditrysia</taxon>
        <taxon>Tineoidea</taxon>
        <taxon>Psychidae</taxon>
        <taxon>Oiketicinae</taxon>
        <taxon>Eumeta</taxon>
    </lineage>
</organism>
<accession>A0A4C1X109</accession>
<evidence type="ECO:0000256" key="1">
    <source>
        <dbReference type="SAM" id="MobiDB-lite"/>
    </source>
</evidence>
<keyword evidence="3" id="KW-1185">Reference proteome</keyword>
<dbReference type="Proteomes" id="UP000299102">
    <property type="component" value="Unassembled WGS sequence"/>
</dbReference>
<protein>
    <submittedName>
        <fullName evidence="2">Uncharacterized protein</fullName>
    </submittedName>
</protein>
<evidence type="ECO:0000313" key="3">
    <source>
        <dbReference type="Proteomes" id="UP000299102"/>
    </source>
</evidence>
<evidence type="ECO:0000313" key="2">
    <source>
        <dbReference type="EMBL" id="GBP56049.1"/>
    </source>
</evidence>
<dbReference type="AlphaFoldDB" id="A0A4C1X109"/>
<name>A0A4C1X109_EUMVA</name>
<gene>
    <name evidence="2" type="ORF">EVAR_43811_1</name>
</gene>
<feature type="region of interest" description="Disordered" evidence="1">
    <location>
        <begin position="32"/>
        <end position="83"/>
    </location>
</feature>
<comment type="caution">
    <text evidence="2">The sequence shown here is derived from an EMBL/GenBank/DDBJ whole genome shotgun (WGS) entry which is preliminary data.</text>
</comment>
<dbReference type="EMBL" id="BGZK01000684">
    <property type="protein sequence ID" value="GBP56049.1"/>
    <property type="molecule type" value="Genomic_DNA"/>
</dbReference>
<proteinExistence type="predicted"/>
<reference evidence="2 3" key="1">
    <citation type="journal article" date="2019" name="Commun. Biol.">
        <title>The bagworm genome reveals a unique fibroin gene that provides high tensile strength.</title>
        <authorList>
            <person name="Kono N."/>
            <person name="Nakamura H."/>
            <person name="Ohtoshi R."/>
            <person name="Tomita M."/>
            <person name="Numata K."/>
            <person name="Arakawa K."/>
        </authorList>
    </citation>
    <scope>NUCLEOTIDE SEQUENCE [LARGE SCALE GENOMIC DNA]</scope>
</reference>
<sequence length="204" mass="22443">MKRRQSGSLFARIMSPRAKQLSRRVRELKFGLAHGRVSSPRARNRRPSASERRAGGARGGAGRSIDPRAGSSARGWGNATRPSSVHTEAITSFARIAWEAPAAGVLTPSSSARTPLLLYVPGSHVVFYAYPWIVPDLSNHQLTEQPTTTFRIYEDLRIEIEYRRHYGDVTKSIEMSCSGCSHIKIVTTKALRNAVGARTPTRSG</sequence>